<dbReference type="GO" id="GO:0030288">
    <property type="term" value="C:outer membrane-bounded periplasmic space"/>
    <property type="evidence" value="ECO:0007669"/>
    <property type="project" value="UniProtKB-ARBA"/>
</dbReference>
<dbReference type="InParanoid" id="A0A4R6QSZ1"/>
<dbReference type="Proteomes" id="UP000295361">
    <property type="component" value="Unassembled WGS sequence"/>
</dbReference>
<dbReference type="InterPro" id="IPR000914">
    <property type="entry name" value="SBP_5_dom"/>
</dbReference>
<dbReference type="GO" id="GO:0015833">
    <property type="term" value="P:peptide transport"/>
    <property type="evidence" value="ECO:0007669"/>
    <property type="project" value="TreeGrafter"/>
</dbReference>
<organism evidence="7 8">
    <name type="scientific">Roseateles toxinivorans</name>
    <dbReference type="NCBI Taxonomy" id="270368"/>
    <lineage>
        <taxon>Bacteria</taxon>
        <taxon>Pseudomonadati</taxon>
        <taxon>Pseudomonadota</taxon>
        <taxon>Betaproteobacteria</taxon>
        <taxon>Burkholderiales</taxon>
        <taxon>Sphaerotilaceae</taxon>
        <taxon>Roseateles</taxon>
    </lineage>
</organism>
<dbReference type="InterPro" id="IPR030678">
    <property type="entry name" value="Peptide/Ni-bd"/>
</dbReference>
<dbReference type="PIRSF" id="PIRSF002741">
    <property type="entry name" value="MppA"/>
    <property type="match status" value="1"/>
</dbReference>
<keyword evidence="8" id="KW-1185">Reference proteome</keyword>
<feature type="signal peptide" evidence="5">
    <location>
        <begin position="1"/>
        <end position="27"/>
    </location>
</feature>
<evidence type="ECO:0000256" key="3">
    <source>
        <dbReference type="ARBA" id="ARBA00022448"/>
    </source>
</evidence>
<protein>
    <submittedName>
        <fullName evidence="7">ABC-type transport system substrate-binding protein</fullName>
    </submittedName>
</protein>
<dbReference type="GO" id="GO:1904680">
    <property type="term" value="F:peptide transmembrane transporter activity"/>
    <property type="evidence" value="ECO:0007669"/>
    <property type="project" value="TreeGrafter"/>
</dbReference>
<dbReference type="GO" id="GO:0043190">
    <property type="term" value="C:ATP-binding cassette (ABC) transporter complex"/>
    <property type="evidence" value="ECO:0007669"/>
    <property type="project" value="InterPro"/>
</dbReference>
<evidence type="ECO:0000259" key="6">
    <source>
        <dbReference type="Pfam" id="PF00496"/>
    </source>
</evidence>
<dbReference type="EMBL" id="SNXS01000002">
    <property type="protein sequence ID" value="TDP72961.1"/>
    <property type="molecule type" value="Genomic_DNA"/>
</dbReference>
<dbReference type="PANTHER" id="PTHR30290">
    <property type="entry name" value="PERIPLASMIC BINDING COMPONENT OF ABC TRANSPORTER"/>
    <property type="match status" value="1"/>
</dbReference>
<evidence type="ECO:0000256" key="2">
    <source>
        <dbReference type="ARBA" id="ARBA00005695"/>
    </source>
</evidence>
<keyword evidence="4 5" id="KW-0732">Signal</keyword>
<keyword evidence="3" id="KW-0813">Transport</keyword>
<evidence type="ECO:0000256" key="1">
    <source>
        <dbReference type="ARBA" id="ARBA00004196"/>
    </source>
</evidence>
<evidence type="ECO:0000256" key="4">
    <source>
        <dbReference type="ARBA" id="ARBA00022729"/>
    </source>
</evidence>
<dbReference type="Pfam" id="PF00496">
    <property type="entry name" value="SBP_bac_5"/>
    <property type="match status" value="1"/>
</dbReference>
<feature type="domain" description="Solute-binding protein family 5" evidence="6">
    <location>
        <begin position="76"/>
        <end position="517"/>
    </location>
</feature>
<evidence type="ECO:0000313" key="8">
    <source>
        <dbReference type="Proteomes" id="UP000295361"/>
    </source>
</evidence>
<sequence>MFAVNSIRLRQALAALLLAATSLGGHAAEPKVLRYAFPVAEIGFDPTQLSDIYSRTVTAHIFEALYAYDHLARPIKFKPLIAAALPEISPDFKTFVVRLRPGIYFADDAAFKGKRREVVAQDFVYSFKRFADPALKAQGWSTFEEADFVGLTALRKQAIADKTPFDYEREIDGIKALDRYTLQFKVVNPRPRLLQSVLAGNDLRGAVAREVVEFYGDKIMGHPVGTGPFQLKSWTRSSRMVLERNPDYRERFYDAEPAANDAEGQALLARFKGRRLPMVDRVEIAIVEEVQPRWLSFLNDESDFAERVPNEFITLAMPGGRLAPNLAKRGMHSVRTVGAEQVLTVFNLDDPVVGGYSADKVALRRAIGLGIDVEREIRLARRGQAIQAQSQIVPHTTGYSETFKSEMGDFDTARAKALLDMFGYVDKDGDGWRDQPSGAPMLLVRNTQPDNASRQLDELWQKNLAAIGIKIEFKTAKWPENLKSARSGKFMIWGVGSSADRPDGQSALQRLYGPSTGTQNLARFKHAEFDALYDRMQGMPDGPERDALFLQAKRIGVAFMPYKVHLHRIHTDMSQRWMSGFRRPLFWQDWWQYVDIDADHRQSH</sequence>
<gene>
    <name evidence="7" type="ORF">DES47_102707</name>
</gene>
<dbReference type="Gene3D" id="3.40.190.10">
    <property type="entry name" value="Periplasmic binding protein-like II"/>
    <property type="match status" value="1"/>
</dbReference>
<name>A0A4R6QSZ1_9BURK</name>
<comment type="similarity">
    <text evidence="2">Belongs to the bacterial solute-binding protein 5 family.</text>
</comment>
<dbReference type="AlphaFoldDB" id="A0A4R6QSZ1"/>
<comment type="caution">
    <text evidence="7">The sequence shown here is derived from an EMBL/GenBank/DDBJ whole genome shotgun (WGS) entry which is preliminary data.</text>
</comment>
<dbReference type="Gene3D" id="3.10.105.10">
    <property type="entry name" value="Dipeptide-binding Protein, Domain 3"/>
    <property type="match status" value="1"/>
</dbReference>
<proteinExistence type="inferred from homology"/>
<dbReference type="PANTHER" id="PTHR30290:SF10">
    <property type="entry name" value="PERIPLASMIC OLIGOPEPTIDE-BINDING PROTEIN-RELATED"/>
    <property type="match status" value="1"/>
</dbReference>
<dbReference type="RefSeq" id="WP_243748232.1">
    <property type="nucleotide sequence ID" value="NZ_SNXS01000002.1"/>
</dbReference>
<evidence type="ECO:0000313" key="7">
    <source>
        <dbReference type="EMBL" id="TDP72961.1"/>
    </source>
</evidence>
<feature type="chain" id="PRO_5020680767" evidence="5">
    <location>
        <begin position="28"/>
        <end position="604"/>
    </location>
</feature>
<evidence type="ECO:0000256" key="5">
    <source>
        <dbReference type="SAM" id="SignalP"/>
    </source>
</evidence>
<dbReference type="InterPro" id="IPR039424">
    <property type="entry name" value="SBP_5"/>
</dbReference>
<dbReference type="SUPFAM" id="SSF53850">
    <property type="entry name" value="Periplasmic binding protein-like II"/>
    <property type="match status" value="1"/>
</dbReference>
<accession>A0A4R6QSZ1</accession>
<comment type="subcellular location">
    <subcellularLocation>
        <location evidence="1">Cell envelope</location>
    </subcellularLocation>
</comment>
<reference evidence="7 8" key="1">
    <citation type="submission" date="2019-03" db="EMBL/GenBank/DDBJ databases">
        <title>Genomic Encyclopedia of Type Strains, Phase IV (KMG-IV): sequencing the most valuable type-strain genomes for metagenomic binning, comparative biology and taxonomic classification.</title>
        <authorList>
            <person name="Goeker M."/>
        </authorList>
    </citation>
    <scope>NUCLEOTIDE SEQUENCE [LARGE SCALE GENOMIC DNA]</scope>
    <source>
        <strain evidence="7 8">DSM 16998</strain>
    </source>
</reference>